<name>A0A5B8RXY0_9BURK</name>
<dbReference type="EMBL" id="CP042344">
    <property type="protein sequence ID" value="QEA13604.1"/>
    <property type="molecule type" value="Genomic_DNA"/>
</dbReference>
<gene>
    <name evidence="1" type="ORF">FOZ74_11485</name>
</gene>
<dbReference type="KEGG" id="cof:FOZ74_11485"/>
<dbReference type="Proteomes" id="UP000321199">
    <property type="component" value="Chromosome"/>
</dbReference>
<keyword evidence="2" id="KW-1185">Reference proteome</keyword>
<protein>
    <submittedName>
        <fullName evidence="1">Uncharacterized protein</fullName>
    </submittedName>
</protein>
<reference evidence="1 2" key="1">
    <citation type="submission" date="2019-07" db="EMBL/GenBank/DDBJ databases">
        <title>Complete genome sequence of Comamonas sp. NLF 7-7 isolated from livestock.</title>
        <authorList>
            <person name="Kim D.H."/>
            <person name="Kim J.G."/>
        </authorList>
    </citation>
    <scope>NUCLEOTIDE SEQUENCE [LARGE SCALE GENOMIC DNA]</scope>
    <source>
        <strain evidence="1 2">NLF 7-7</strain>
    </source>
</reference>
<evidence type="ECO:0000313" key="2">
    <source>
        <dbReference type="Proteomes" id="UP000321199"/>
    </source>
</evidence>
<accession>A0A5B8RXY0</accession>
<proteinExistence type="predicted"/>
<dbReference type="RefSeq" id="WP_146913194.1">
    <property type="nucleotide sequence ID" value="NZ_CP042344.1"/>
</dbReference>
<organism evidence="1 2">
    <name type="scientific">Comamonas flocculans</name>
    <dbReference type="NCBI Taxonomy" id="2597701"/>
    <lineage>
        <taxon>Bacteria</taxon>
        <taxon>Pseudomonadati</taxon>
        <taxon>Pseudomonadota</taxon>
        <taxon>Betaproteobacteria</taxon>
        <taxon>Burkholderiales</taxon>
        <taxon>Comamonadaceae</taxon>
        <taxon>Comamonas</taxon>
    </lineage>
</organism>
<sequence length="72" mass="7637">MPATKPSFSVVARLTFTPNAYRLAGVALHFIEIGPSVQVTVGSPSDCGVEREYWPAEGACACKLPPLCPSPF</sequence>
<evidence type="ECO:0000313" key="1">
    <source>
        <dbReference type="EMBL" id="QEA13604.1"/>
    </source>
</evidence>
<dbReference type="AlphaFoldDB" id="A0A5B8RXY0"/>